<keyword evidence="8" id="KW-0653">Protein transport</keyword>
<comment type="subcellular location">
    <subcellularLocation>
        <location evidence="1">Cell inner membrane</location>
    </subcellularLocation>
</comment>
<keyword evidence="12" id="KW-1185">Reference proteome</keyword>
<keyword evidence="9" id="KW-0472">Membrane</keyword>
<evidence type="ECO:0000256" key="9">
    <source>
        <dbReference type="ARBA" id="ARBA00023136"/>
    </source>
</evidence>
<proteinExistence type="inferred from homology"/>
<evidence type="ECO:0000256" key="1">
    <source>
        <dbReference type="ARBA" id="ARBA00004533"/>
    </source>
</evidence>
<comment type="similarity">
    <text evidence="2">Belongs to the GSP N family.</text>
</comment>
<sequence>MKTFGWKTWLGLLGLTSIGLVATLPATMLDLVLSQASNGQMALASAEGTIWNGGGQVLLAGDALNEKLSWKWRPADVLTGKLGFELAGSQGGRGLVRLAPGSIDLADFDLTFRAAPLFKLDKRALAYRLGGDFKVQATQLHYKGGKIAGTPQIDWLDARAEGVTGDATLGSYRLTLQPDTQGGAQLNVSTLAGPLQLGGSGQWTPQGGLAATVTLQAMNGAESSIGALLSQIGPADAGGVRQVSFNLK</sequence>
<dbReference type="InterPro" id="IPR022792">
    <property type="entry name" value="T2SS_protein-GspN"/>
</dbReference>
<dbReference type="EMBL" id="JARRAF010000004">
    <property type="protein sequence ID" value="MDK2123399.1"/>
    <property type="molecule type" value="Genomic_DNA"/>
</dbReference>
<gene>
    <name evidence="11" type="primary">gspN</name>
    <name evidence="11" type="ORF">PZA18_04955</name>
</gene>
<dbReference type="Pfam" id="PF01203">
    <property type="entry name" value="T2SSN"/>
    <property type="match status" value="1"/>
</dbReference>
<dbReference type="RefSeq" id="WP_284099690.1">
    <property type="nucleotide sequence ID" value="NZ_JARRAF010000004.1"/>
</dbReference>
<evidence type="ECO:0000256" key="2">
    <source>
        <dbReference type="ARBA" id="ARBA00007208"/>
    </source>
</evidence>
<evidence type="ECO:0000256" key="3">
    <source>
        <dbReference type="ARBA" id="ARBA00021563"/>
    </source>
</evidence>
<keyword evidence="4" id="KW-0813">Transport</keyword>
<evidence type="ECO:0000313" key="12">
    <source>
        <dbReference type="Proteomes" id="UP001172778"/>
    </source>
</evidence>
<evidence type="ECO:0000256" key="4">
    <source>
        <dbReference type="ARBA" id="ARBA00022448"/>
    </source>
</evidence>
<keyword evidence="6" id="KW-0997">Cell inner membrane</keyword>
<reference evidence="11" key="1">
    <citation type="submission" date="2023-03" db="EMBL/GenBank/DDBJ databases">
        <title>Chitinimonas shenzhenensis gen. nov., sp. nov., a novel member of family Burkholderiaceae isolated from activated sludge collected in Shen Zhen, China.</title>
        <authorList>
            <person name="Wang X."/>
        </authorList>
    </citation>
    <scope>NUCLEOTIDE SEQUENCE</scope>
    <source>
        <strain evidence="11">DQS-5</strain>
    </source>
</reference>
<evidence type="ECO:0000256" key="7">
    <source>
        <dbReference type="ARBA" id="ARBA00022692"/>
    </source>
</evidence>
<name>A0ABT7DUA4_9NEIS</name>
<evidence type="ECO:0000256" key="10">
    <source>
        <dbReference type="ARBA" id="ARBA00030772"/>
    </source>
</evidence>
<accession>A0ABT7DUA4</accession>
<organism evidence="11 12">
    <name type="scientific">Parachitinimonas caeni</name>
    <dbReference type="NCBI Taxonomy" id="3031301"/>
    <lineage>
        <taxon>Bacteria</taxon>
        <taxon>Pseudomonadati</taxon>
        <taxon>Pseudomonadota</taxon>
        <taxon>Betaproteobacteria</taxon>
        <taxon>Neisseriales</taxon>
        <taxon>Chitinibacteraceae</taxon>
        <taxon>Parachitinimonas</taxon>
    </lineage>
</organism>
<evidence type="ECO:0000256" key="6">
    <source>
        <dbReference type="ARBA" id="ARBA00022519"/>
    </source>
</evidence>
<dbReference type="Proteomes" id="UP001172778">
    <property type="component" value="Unassembled WGS sequence"/>
</dbReference>
<evidence type="ECO:0000256" key="8">
    <source>
        <dbReference type="ARBA" id="ARBA00022927"/>
    </source>
</evidence>
<keyword evidence="5" id="KW-1003">Cell membrane</keyword>
<evidence type="ECO:0000256" key="5">
    <source>
        <dbReference type="ARBA" id="ARBA00022475"/>
    </source>
</evidence>
<evidence type="ECO:0000313" key="11">
    <source>
        <dbReference type="EMBL" id="MDK2123399.1"/>
    </source>
</evidence>
<protein>
    <recommendedName>
        <fullName evidence="3">Type II secretion system protein N</fullName>
    </recommendedName>
    <alternativeName>
        <fullName evidence="10">General secretion pathway protein N</fullName>
    </alternativeName>
</protein>
<keyword evidence="7" id="KW-0812">Transmembrane</keyword>
<comment type="caution">
    <text evidence="11">The sequence shown here is derived from an EMBL/GenBank/DDBJ whole genome shotgun (WGS) entry which is preliminary data.</text>
</comment>